<feature type="compositionally biased region" description="Low complexity" evidence="1">
    <location>
        <begin position="183"/>
        <end position="212"/>
    </location>
</feature>
<organism evidence="2 3">
    <name type="scientific">Chionoecetes opilio</name>
    <name type="common">Atlantic snow crab</name>
    <name type="synonym">Cancer opilio</name>
    <dbReference type="NCBI Taxonomy" id="41210"/>
    <lineage>
        <taxon>Eukaryota</taxon>
        <taxon>Metazoa</taxon>
        <taxon>Ecdysozoa</taxon>
        <taxon>Arthropoda</taxon>
        <taxon>Crustacea</taxon>
        <taxon>Multicrustacea</taxon>
        <taxon>Malacostraca</taxon>
        <taxon>Eumalacostraca</taxon>
        <taxon>Eucarida</taxon>
        <taxon>Decapoda</taxon>
        <taxon>Pleocyemata</taxon>
        <taxon>Brachyura</taxon>
        <taxon>Eubrachyura</taxon>
        <taxon>Majoidea</taxon>
        <taxon>Majidae</taxon>
        <taxon>Chionoecetes</taxon>
    </lineage>
</organism>
<gene>
    <name evidence="2" type="ORF">GWK47_001565</name>
</gene>
<dbReference type="Proteomes" id="UP000770661">
    <property type="component" value="Unassembled WGS sequence"/>
</dbReference>
<sequence length="256" mass="28196">MATTNTKKRYLVAPLETIPGAQLPSAREVPGLVIYKLDVQKKTIRVSAHEVSLIVEEVWARARIPMQRIDKVATKIQKLYKEYALIRKNKKRTTSTQSERAKKFGEKLNDLFDVAHANAMAIMTEAEDKDFLLAQREPGRRGRMGGVDPVQAALEERVAERHATPHHAERHAAQTSRQEKALYEAATLSATAELESSNSSSTPVSSPGPTRSSHSRASGPTEPKRAKRGLKNVVTPGVAASLDRAKLSDRAAVLLY</sequence>
<name>A0A8J4XW83_CHIOP</name>
<proteinExistence type="predicted"/>
<keyword evidence="3" id="KW-1185">Reference proteome</keyword>
<protein>
    <submittedName>
        <fullName evidence="2">Uncharacterized protein</fullName>
    </submittedName>
</protein>
<comment type="caution">
    <text evidence="2">The sequence shown here is derived from an EMBL/GenBank/DDBJ whole genome shotgun (WGS) entry which is preliminary data.</text>
</comment>
<dbReference type="OrthoDB" id="7697930at2759"/>
<feature type="region of interest" description="Disordered" evidence="1">
    <location>
        <begin position="160"/>
        <end position="237"/>
    </location>
</feature>
<evidence type="ECO:0000313" key="2">
    <source>
        <dbReference type="EMBL" id="KAG0714492.1"/>
    </source>
</evidence>
<evidence type="ECO:0000313" key="3">
    <source>
        <dbReference type="Proteomes" id="UP000770661"/>
    </source>
</evidence>
<evidence type="ECO:0000256" key="1">
    <source>
        <dbReference type="SAM" id="MobiDB-lite"/>
    </source>
</evidence>
<feature type="compositionally biased region" description="Basic and acidic residues" evidence="1">
    <location>
        <begin position="160"/>
        <end position="182"/>
    </location>
</feature>
<reference evidence="2" key="1">
    <citation type="submission" date="2020-07" db="EMBL/GenBank/DDBJ databases">
        <title>The High-quality genome of the commercially important snow crab, Chionoecetes opilio.</title>
        <authorList>
            <person name="Jeong J.-H."/>
            <person name="Ryu S."/>
        </authorList>
    </citation>
    <scope>NUCLEOTIDE SEQUENCE</scope>
    <source>
        <strain evidence="2">MADBK_172401_WGS</strain>
        <tissue evidence="2">Digestive gland</tissue>
    </source>
</reference>
<accession>A0A8J4XW83</accession>
<dbReference type="AlphaFoldDB" id="A0A8J4XW83"/>
<dbReference type="EMBL" id="JACEEZ010020494">
    <property type="protein sequence ID" value="KAG0714492.1"/>
    <property type="molecule type" value="Genomic_DNA"/>
</dbReference>